<dbReference type="Gene3D" id="3.40.1090.10">
    <property type="entry name" value="Cytosolic phospholipase A2 catalytic domain"/>
    <property type="match status" value="1"/>
</dbReference>
<dbReference type="GO" id="GO:0005829">
    <property type="term" value="C:cytosol"/>
    <property type="evidence" value="ECO:0007669"/>
    <property type="project" value="TreeGrafter"/>
</dbReference>
<feature type="transmembrane region" description="Helical" evidence="1">
    <location>
        <begin position="200"/>
        <end position="220"/>
    </location>
</feature>
<feature type="transmembrane region" description="Helical" evidence="1">
    <location>
        <begin position="232"/>
        <end position="250"/>
    </location>
</feature>
<feature type="transmembrane region" description="Helical" evidence="1">
    <location>
        <begin position="416"/>
        <end position="437"/>
    </location>
</feature>
<dbReference type="InterPro" id="IPR016035">
    <property type="entry name" value="Acyl_Trfase/lysoPLipase"/>
</dbReference>
<keyword evidence="3" id="KW-1185">Reference proteome</keyword>
<comment type="caution">
    <text evidence="2">The sequence shown here is derived from an EMBL/GenBank/DDBJ whole genome shotgun (WGS) entry which is preliminary data.</text>
</comment>
<gene>
    <name evidence="2" type="ORF">FHW18_001125</name>
</gene>
<dbReference type="Proteomes" id="UP000542125">
    <property type="component" value="Unassembled WGS sequence"/>
</dbReference>
<evidence type="ECO:0000256" key="1">
    <source>
        <dbReference type="SAM" id="Phobius"/>
    </source>
</evidence>
<evidence type="ECO:0000313" key="2">
    <source>
        <dbReference type="EMBL" id="NYE81854.1"/>
    </source>
</evidence>
<dbReference type="PANTHER" id="PTHR10728">
    <property type="entry name" value="CYTOSOLIC PHOSPHOLIPASE A2"/>
    <property type="match status" value="1"/>
</dbReference>
<organism evidence="2 3">
    <name type="scientific">Pigmentiphaga litoralis</name>
    <dbReference type="NCBI Taxonomy" id="516702"/>
    <lineage>
        <taxon>Bacteria</taxon>
        <taxon>Pseudomonadati</taxon>
        <taxon>Pseudomonadota</taxon>
        <taxon>Betaproteobacteria</taxon>
        <taxon>Burkholderiales</taxon>
        <taxon>Alcaligenaceae</taxon>
        <taxon>Pigmentiphaga</taxon>
    </lineage>
</organism>
<evidence type="ECO:0008006" key="4">
    <source>
        <dbReference type="Google" id="ProtNLM"/>
    </source>
</evidence>
<feature type="transmembrane region" description="Helical" evidence="1">
    <location>
        <begin position="345"/>
        <end position="365"/>
    </location>
</feature>
<reference evidence="2 3" key="1">
    <citation type="submission" date="2020-07" db="EMBL/GenBank/DDBJ databases">
        <title>Genomic Encyclopedia of Type Strains, Phase IV (KMG-V): Genome sequencing to study the core and pangenomes of soil and plant-associated prokaryotes.</title>
        <authorList>
            <person name="Whitman W."/>
        </authorList>
    </citation>
    <scope>NUCLEOTIDE SEQUENCE [LARGE SCALE GENOMIC DNA]</scope>
    <source>
        <strain evidence="2 3">SAS40</strain>
    </source>
</reference>
<name>A0A7Y9LJD3_9BURK</name>
<accession>A0A7Y9LJD3</accession>
<sequence>MKRLDTLVDRRRKILQDPDLPEGHDNKWGLALSGGGIRSATFALGLVTALAKKKMLLRFDLLSTVSGGGYAGATIGRLFDRVRAKAAVVDADKGSTGDAARAVQEGLARDEATWTTWWLRANGRYLIPSGVLDGTLIVALYVRNVLAVHFELALLALLAGIFLACVNLFAWTGLAALGWIGGDTFFDAFRWLSPWLPVPWIALAVFTVIGAIQTSAFWCFPYVRKRGASHRAFAVVITAMIAIVALHPLFDTAPGRPGSVVREGLWVTMVALMFCWLLGALYAQRIWIKARRRLPDASSAAADVLSVLTQRLSNTFRWGIAFLALGIVERFAWHLAFEPSGFDTATVGIVLTIVAPALRAALPFASRLTNPTAGVRLGLLIGRGLGYLIVALLAAFWMSLAYRAVLGAYFDRTTLAFWPALTVAVLLMLPMAIYLAVTGRNIEFLNLSSLHSFYRARLVRSYLGAANYRRFEAAGPLDEGTLTPVPADLPLGKVVSEVEEVHLDDDVAINDYRPMDAGGPVHLITMCVNQTNDPRGGIFNRDRQGLPLTIVSGGYMREGIENWSEMRREEPLSLGTFIAISGAAIAPALGALTRGGISALAMFAGLRLGYWWSNERRNGEDTRSVHAWTGKSRRILNELRGRFQGTQGPDWFLTDGGHFENTGAYALLAERCRVIVVSDAGADPTYAFGDLENLVRKARIDLNADIRFMRPRNPPDLRLSPPVAELAQFGTIDDLASSKSNACMALATVIYAEDPLHPGILIYMKPNFFIGLPVDLVNFKAANPYFPQEPTSDQFFSESQWESYFLLGQEMGKALSIDLLNCIAAAPDAYFVQDTSSTLDKALTRDKNAVPAGAPATPMQAISRIPARIAVSTVKATVGLTAVAAIGASAWQGLEAWRTAREKSVDTERTALSSLSSTWLETQRARASDTPQRVEAVSRLATTLLYTADRICAHGQAEWFQQPGLAREIAIDAFAECRKLDVLASRSCAVLLQSVGNPASRTVNTCLGPLLERPPQRYETYWAYDYTTRASPHLLHPCDRYRQDLRLEAMPVTITDAVDPPAAGCRLGTFAFGVPGEAIVRTVMAGVNDGFQYLQRLAGLNTHDLWLSRFARDRGSDIAIADSSPAAAAPAPSALEPFPATDARVVASASVPAPAALPARPIAPPPPTVIDAEARAACSDVAIFVQVYDRESYDAALRLRGPWSAIQARFQPIENVQQSAEARGRPNLTPVTEPTIRYHRNDAAACAAYLWPVARQTLTLPGPVTPRPLAARFPSTPSTIEVWLPPRTAITTREAAAKTLTNGR</sequence>
<evidence type="ECO:0000313" key="3">
    <source>
        <dbReference type="Proteomes" id="UP000542125"/>
    </source>
</evidence>
<feature type="transmembrane region" description="Helical" evidence="1">
    <location>
        <begin position="152"/>
        <end position="180"/>
    </location>
</feature>
<feature type="transmembrane region" description="Helical" evidence="1">
    <location>
        <begin position="315"/>
        <end position="333"/>
    </location>
</feature>
<dbReference type="EMBL" id="JACBYR010000001">
    <property type="protein sequence ID" value="NYE81854.1"/>
    <property type="molecule type" value="Genomic_DNA"/>
</dbReference>
<dbReference type="GO" id="GO:0046475">
    <property type="term" value="P:glycerophospholipid catabolic process"/>
    <property type="evidence" value="ECO:0007669"/>
    <property type="project" value="TreeGrafter"/>
</dbReference>
<feature type="transmembrane region" description="Helical" evidence="1">
    <location>
        <begin position="572"/>
        <end position="590"/>
    </location>
</feature>
<dbReference type="SUPFAM" id="SSF52151">
    <property type="entry name" value="FabD/lysophospholipase-like"/>
    <property type="match status" value="1"/>
</dbReference>
<protein>
    <recommendedName>
        <fullName evidence="4">Patatin-like phospholipase</fullName>
    </recommendedName>
</protein>
<feature type="transmembrane region" description="Helical" evidence="1">
    <location>
        <begin position="28"/>
        <end position="51"/>
    </location>
</feature>
<keyword evidence="1" id="KW-0812">Transmembrane</keyword>
<keyword evidence="1" id="KW-1133">Transmembrane helix</keyword>
<dbReference type="RefSeq" id="WP_179584187.1">
    <property type="nucleotide sequence ID" value="NZ_JACBYR010000001.1"/>
</dbReference>
<keyword evidence="1" id="KW-0472">Membrane</keyword>
<dbReference type="PANTHER" id="PTHR10728:SF40">
    <property type="entry name" value="PATATIN FAMILY PROTEIN"/>
    <property type="match status" value="1"/>
</dbReference>
<feature type="transmembrane region" description="Helical" evidence="1">
    <location>
        <begin position="385"/>
        <end position="410"/>
    </location>
</feature>
<feature type="transmembrane region" description="Helical" evidence="1">
    <location>
        <begin position="265"/>
        <end position="283"/>
    </location>
</feature>
<proteinExistence type="predicted"/>
<dbReference type="GO" id="GO:0004623">
    <property type="term" value="F:phospholipase A2 activity"/>
    <property type="evidence" value="ECO:0007669"/>
    <property type="project" value="TreeGrafter"/>
</dbReference>